<name>A0A9Q9IR97_9ACTN</name>
<reference evidence="4" key="1">
    <citation type="submission" date="2021-04" db="EMBL/GenBank/DDBJ databases">
        <title>Dactylosporangium aurantiacum NRRL B-8018 full assembly.</title>
        <authorList>
            <person name="Hartkoorn R.C."/>
            <person name="Beaudoing E."/>
            <person name="Hot D."/>
        </authorList>
    </citation>
    <scope>NUCLEOTIDE SEQUENCE</scope>
    <source>
        <strain evidence="4">NRRL B-8018</strain>
    </source>
</reference>
<dbReference type="SUPFAM" id="SSF46785">
    <property type="entry name" value="Winged helix' DNA-binding domain"/>
    <property type="match status" value="1"/>
</dbReference>
<dbReference type="KEGG" id="daur:Daura_20635"/>
<dbReference type="OrthoDB" id="3186544at2"/>
<evidence type="ECO:0000313" key="4">
    <source>
        <dbReference type="EMBL" id="UWZ58372.1"/>
    </source>
</evidence>
<feature type="region of interest" description="Disordered" evidence="1">
    <location>
        <begin position="187"/>
        <end position="213"/>
    </location>
</feature>
<dbReference type="InterPro" id="IPR005149">
    <property type="entry name" value="Tscrpt_reg_PadR_N"/>
</dbReference>
<dbReference type="PANTHER" id="PTHR43252:SF2">
    <property type="entry name" value="TRANSCRIPTION REGULATOR, PADR-LIKE FAMILY"/>
    <property type="match status" value="1"/>
</dbReference>
<sequence>MAVVRKLTTTSYAVLGLLAIGPLTTYELARQVGRLGDWLQSRSKLFEEPKRLAEAGLVTATASATGRRPSTVYAVTELGRSALAAWLAAPTEPTVIASEHLLKVFYAEHGTKADLLATIDGLRTWAEEELTRNALHAQRYLAGLGDYPDRAAILVLTGRFNAELAQAALRWAEWALTEVGGWPEDLTAARPNRAEMERQVRLNPTGGRSPAPR</sequence>
<accession>A0A9Q9IR97</accession>
<evidence type="ECO:0000259" key="2">
    <source>
        <dbReference type="Pfam" id="PF03551"/>
    </source>
</evidence>
<dbReference type="InterPro" id="IPR018309">
    <property type="entry name" value="Tscrpt_reg_PadR_C"/>
</dbReference>
<feature type="domain" description="Transcription regulator PadR N-terminal" evidence="2">
    <location>
        <begin position="14"/>
        <end position="84"/>
    </location>
</feature>
<evidence type="ECO:0000313" key="5">
    <source>
        <dbReference type="Proteomes" id="UP001058003"/>
    </source>
</evidence>
<dbReference type="InterPro" id="IPR036388">
    <property type="entry name" value="WH-like_DNA-bd_sf"/>
</dbReference>
<evidence type="ECO:0000256" key="1">
    <source>
        <dbReference type="SAM" id="MobiDB-lite"/>
    </source>
</evidence>
<dbReference type="PANTHER" id="PTHR43252">
    <property type="entry name" value="TRANSCRIPTIONAL REGULATOR YQJI"/>
    <property type="match status" value="1"/>
</dbReference>
<dbReference type="RefSeq" id="WP_052388441.1">
    <property type="nucleotide sequence ID" value="NZ_CP073767.1"/>
</dbReference>
<dbReference type="Pfam" id="PF03551">
    <property type="entry name" value="PadR"/>
    <property type="match status" value="1"/>
</dbReference>
<dbReference type="InterPro" id="IPR036390">
    <property type="entry name" value="WH_DNA-bd_sf"/>
</dbReference>
<protein>
    <submittedName>
        <fullName evidence="4">PadR family transcriptional regulator</fullName>
    </submittedName>
</protein>
<dbReference type="Gene3D" id="1.10.10.10">
    <property type="entry name" value="Winged helix-like DNA-binding domain superfamily/Winged helix DNA-binding domain"/>
    <property type="match status" value="1"/>
</dbReference>
<feature type="domain" description="Transcription regulator PadR C-terminal" evidence="3">
    <location>
        <begin position="99"/>
        <end position="178"/>
    </location>
</feature>
<evidence type="ECO:0000259" key="3">
    <source>
        <dbReference type="Pfam" id="PF10400"/>
    </source>
</evidence>
<dbReference type="Proteomes" id="UP001058003">
    <property type="component" value="Chromosome"/>
</dbReference>
<dbReference type="EMBL" id="CP073767">
    <property type="protein sequence ID" value="UWZ58372.1"/>
    <property type="molecule type" value="Genomic_DNA"/>
</dbReference>
<dbReference type="Pfam" id="PF10400">
    <property type="entry name" value="Vir_act_alpha_C"/>
    <property type="match status" value="1"/>
</dbReference>
<dbReference type="AlphaFoldDB" id="A0A9Q9IR97"/>
<gene>
    <name evidence="4" type="ORF">Daura_20635</name>
</gene>
<keyword evidence="5" id="KW-1185">Reference proteome</keyword>
<organism evidence="4 5">
    <name type="scientific">Dactylosporangium aurantiacum</name>
    <dbReference type="NCBI Taxonomy" id="35754"/>
    <lineage>
        <taxon>Bacteria</taxon>
        <taxon>Bacillati</taxon>
        <taxon>Actinomycetota</taxon>
        <taxon>Actinomycetes</taxon>
        <taxon>Micromonosporales</taxon>
        <taxon>Micromonosporaceae</taxon>
        <taxon>Dactylosporangium</taxon>
    </lineage>
</organism>
<proteinExistence type="predicted"/>